<dbReference type="EMBL" id="VSSQ01051868">
    <property type="protein sequence ID" value="MPN05982.1"/>
    <property type="molecule type" value="Genomic_DNA"/>
</dbReference>
<dbReference type="AlphaFoldDB" id="A0A645EXL3"/>
<gene>
    <name evidence="1" type="ORF">SDC9_153236</name>
</gene>
<organism evidence="1">
    <name type="scientific">bioreactor metagenome</name>
    <dbReference type="NCBI Taxonomy" id="1076179"/>
    <lineage>
        <taxon>unclassified sequences</taxon>
        <taxon>metagenomes</taxon>
        <taxon>ecological metagenomes</taxon>
    </lineage>
</organism>
<reference evidence="1" key="1">
    <citation type="submission" date="2019-08" db="EMBL/GenBank/DDBJ databases">
        <authorList>
            <person name="Kucharzyk K."/>
            <person name="Murdoch R.W."/>
            <person name="Higgins S."/>
            <person name="Loffler F."/>
        </authorList>
    </citation>
    <scope>NUCLEOTIDE SEQUENCE</scope>
</reference>
<protein>
    <submittedName>
        <fullName evidence="1">Uncharacterized protein</fullName>
    </submittedName>
</protein>
<sequence>MNSTINEWLEDPRGKKAFEPVYETFQNLAKKTFIGDKNESTEAAIGMDVMQMFGEMPLVSVLLWVQGGLNKPAEEIVADMLAQARSL</sequence>
<proteinExistence type="predicted"/>
<comment type="caution">
    <text evidence="1">The sequence shown here is derived from an EMBL/GenBank/DDBJ whole genome shotgun (WGS) entry which is preliminary data.</text>
</comment>
<name>A0A645EXL3_9ZZZZ</name>
<accession>A0A645EXL3</accession>
<evidence type="ECO:0000313" key="1">
    <source>
        <dbReference type="EMBL" id="MPN05982.1"/>
    </source>
</evidence>